<dbReference type="SUPFAM" id="SSF111369">
    <property type="entry name" value="HlyD-like secretion proteins"/>
    <property type="match status" value="1"/>
</dbReference>
<evidence type="ECO:0000313" key="5">
    <source>
        <dbReference type="Proteomes" id="UP000077857"/>
    </source>
</evidence>
<protein>
    <recommendedName>
        <fullName evidence="3">Multidrug resistance protein MdtA-like alpha-helical hairpin domain-containing protein</fullName>
    </recommendedName>
</protein>
<dbReference type="Gene3D" id="1.10.287.470">
    <property type="entry name" value="Helix hairpin bin"/>
    <property type="match status" value="1"/>
</dbReference>
<comment type="caution">
    <text evidence="4">The sequence shown here is derived from an EMBL/GenBank/DDBJ whole genome shotgun (WGS) entry which is preliminary data.</text>
</comment>
<dbReference type="Gene3D" id="2.40.50.100">
    <property type="match status" value="1"/>
</dbReference>
<dbReference type="EMBL" id="LUUJ01000084">
    <property type="protein sequence ID" value="OAI15161.1"/>
    <property type="molecule type" value="Genomic_DNA"/>
</dbReference>
<dbReference type="PANTHER" id="PTHR30469">
    <property type="entry name" value="MULTIDRUG RESISTANCE PROTEIN MDTA"/>
    <property type="match status" value="1"/>
</dbReference>
<comment type="similarity">
    <text evidence="1">Belongs to the membrane fusion protein (MFP) (TC 8.A.1) family.</text>
</comment>
<gene>
    <name evidence="4" type="ORF">A1507_14770</name>
</gene>
<feature type="domain" description="Multidrug resistance protein MdtA-like alpha-helical hairpin" evidence="3">
    <location>
        <begin position="104"/>
        <end position="171"/>
    </location>
</feature>
<dbReference type="Pfam" id="PF25876">
    <property type="entry name" value="HH_MFP_RND"/>
    <property type="match status" value="1"/>
</dbReference>
<dbReference type="AlphaFoldDB" id="A0A177NBF0"/>
<dbReference type="Gene3D" id="2.40.30.170">
    <property type="match status" value="1"/>
</dbReference>
<name>A0A177NBF0_9GAMM</name>
<organism evidence="4 5">
    <name type="scientific">Methylomonas koyamae</name>
    <dbReference type="NCBI Taxonomy" id="702114"/>
    <lineage>
        <taxon>Bacteria</taxon>
        <taxon>Pseudomonadati</taxon>
        <taxon>Pseudomonadota</taxon>
        <taxon>Gammaproteobacteria</taxon>
        <taxon>Methylococcales</taxon>
        <taxon>Methylococcaceae</taxon>
        <taxon>Methylomonas</taxon>
    </lineage>
</organism>
<dbReference type="Proteomes" id="UP000077857">
    <property type="component" value="Unassembled WGS sequence"/>
</dbReference>
<evidence type="ECO:0000256" key="2">
    <source>
        <dbReference type="SAM" id="Coils"/>
    </source>
</evidence>
<proteinExistence type="inferred from homology"/>
<dbReference type="GO" id="GO:0015562">
    <property type="term" value="F:efflux transmembrane transporter activity"/>
    <property type="evidence" value="ECO:0007669"/>
    <property type="project" value="TreeGrafter"/>
</dbReference>
<dbReference type="GO" id="GO:1990281">
    <property type="term" value="C:efflux pump complex"/>
    <property type="evidence" value="ECO:0007669"/>
    <property type="project" value="TreeGrafter"/>
</dbReference>
<dbReference type="InterPro" id="IPR006143">
    <property type="entry name" value="RND_pump_MFP"/>
</dbReference>
<evidence type="ECO:0000256" key="1">
    <source>
        <dbReference type="ARBA" id="ARBA00009477"/>
    </source>
</evidence>
<dbReference type="InterPro" id="IPR058624">
    <property type="entry name" value="MdtA-like_HH"/>
</dbReference>
<evidence type="ECO:0000259" key="3">
    <source>
        <dbReference type="Pfam" id="PF25876"/>
    </source>
</evidence>
<sequence length="292" mass="31363">MTKTNEVKQRMKQATAMSGGRYRWVSGLLLAAWIPAFAAEVPGQATFDCLIEPSQLLEIRSPVTGLIDQVHAGRGDTVKRNTPLVSLESSVERAAAELAGVRAAMNGPLAVAESRLAHANQTLNRRNALALKNYSSAQERDDAEAEKNVAQAELLSARESKQVAKLELAYANAQLGLRVIHSPIDGIVTEQLMYPGEVVEVGGTTTTILKLAQIDPLRVKMILPLAYYTRVKPGMRADIVPESPLEGRYNVAINLVDQVIDAASGTFQVRADLSNPSGNLPGGVKCKATLAL</sequence>
<reference evidence="4 5" key="1">
    <citation type="submission" date="2016-03" db="EMBL/GenBank/DDBJ databases">
        <authorList>
            <person name="Ploux O."/>
        </authorList>
    </citation>
    <scope>NUCLEOTIDE SEQUENCE [LARGE SCALE GENOMIC DNA]</scope>
    <source>
        <strain evidence="4 5">R-45378</strain>
    </source>
</reference>
<accession>A0A177NBF0</accession>
<feature type="coiled-coil region" evidence="2">
    <location>
        <begin position="120"/>
        <end position="160"/>
    </location>
</feature>
<evidence type="ECO:0000313" key="4">
    <source>
        <dbReference type="EMBL" id="OAI15161.1"/>
    </source>
</evidence>
<keyword evidence="2" id="KW-0175">Coiled coil</keyword>
<dbReference type="NCBIfam" id="TIGR01730">
    <property type="entry name" value="RND_mfp"/>
    <property type="match status" value="1"/>
</dbReference>